<evidence type="ECO:0000259" key="1">
    <source>
        <dbReference type="Pfam" id="PF00534"/>
    </source>
</evidence>
<evidence type="ECO:0000313" key="3">
    <source>
        <dbReference type="EMBL" id="OGD34752.1"/>
    </source>
</evidence>
<dbReference type="STRING" id="1797298.A2988_04640"/>
<accession>A0A1F5BVW2</accession>
<dbReference type="InterPro" id="IPR028098">
    <property type="entry name" value="Glyco_trans_4-like_N"/>
</dbReference>
<dbReference type="SUPFAM" id="SSF53756">
    <property type="entry name" value="UDP-Glycosyltransferase/glycogen phosphorylase"/>
    <property type="match status" value="1"/>
</dbReference>
<evidence type="ECO:0000259" key="2">
    <source>
        <dbReference type="Pfam" id="PF13439"/>
    </source>
</evidence>
<sequence length="369" mass="42164">MRVAFVHDYLTQFGGAERVLLALAELFPGAPLYTLLYDPEKMAPWFAHRDVRASFLRMLPRWAQRRQRWLLPFFPLAVRTLDLSAYDVVISSSASFGKGVRVKPGAVHISYCHSPTRFLWDYRRRYLSDNRFGFLFRAGLAPLLALLKMWDRRAARRVHFWMAPSRIVAERIKTYYGAHAAVIYPPFALEKQDQSQAVRYAKDYFLVVSRLSAYKKIDVVVRTFNALQLPLIIIGDGPERERLKRMANANIAFLGFADDTALGAHYQNSTALIMPCEEDFGLTAVEAAHWGKPILAYRKGGATEWLQEGKMGEFFDEQDPDVLAAGVYKILARSYDAGFIKRKAAQFDKKKFQEAVSRFVAMAIDSRTL</sequence>
<dbReference type="EMBL" id="MEYS01000001">
    <property type="protein sequence ID" value="OGD34752.1"/>
    <property type="molecule type" value="Genomic_DNA"/>
</dbReference>
<dbReference type="AlphaFoldDB" id="A0A1F5BVW2"/>
<name>A0A1F5BVW2_9BACT</name>
<proteinExistence type="predicted"/>
<dbReference type="GO" id="GO:0016757">
    <property type="term" value="F:glycosyltransferase activity"/>
    <property type="evidence" value="ECO:0007669"/>
    <property type="project" value="InterPro"/>
</dbReference>
<dbReference type="PANTHER" id="PTHR45947:SF3">
    <property type="entry name" value="SULFOQUINOVOSYL TRANSFERASE SQD2"/>
    <property type="match status" value="1"/>
</dbReference>
<dbReference type="InterPro" id="IPR001296">
    <property type="entry name" value="Glyco_trans_1"/>
</dbReference>
<gene>
    <name evidence="3" type="ORF">A2988_04640</name>
</gene>
<organism evidence="3 4">
    <name type="scientific">Candidatus Azambacteria bacterium RIFCSPLOWO2_01_FULL_46_25</name>
    <dbReference type="NCBI Taxonomy" id="1797298"/>
    <lineage>
        <taxon>Bacteria</taxon>
        <taxon>Candidatus Azamiibacteriota</taxon>
    </lineage>
</organism>
<dbReference type="PANTHER" id="PTHR45947">
    <property type="entry name" value="SULFOQUINOVOSYL TRANSFERASE SQD2"/>
    <property type="match status" value="1"/>
</dbReference>
<protein>
    <recommendedName>
        <fullName evidence="5">Glycosyl transferase family 1 domain-containing protein</fullName>
    </recommendedName>
</protein>
<feature type="domain" description="Glycosyl transferase family 1" evidence="1">
    <location>
        <begin position="191"/>
        <end position="334"/>
    </location>
</feature>
<reference evidence="3 4" key="1">
    <citation type="journal article" date="2016" name="Nat. Commun.">
        <title>Thousands of microbial genomes shed light on interconnected biogeochemical processes in an aquifer system.</title>
        <authorList>
            <person name="Anantharaman K."/>
            <person name="Brown C.T."/>
            <person name="Hug L.A."/>
            <person name="Sharon I."/>
            <person name="Castelle C.J."/>
            <person name="Probst A.J."/>
            <person name="Thomas B.C."/>
            <person name="Singh A."/>
            <person name="Wilkins M.J."/>
            <person name="Karaoz U."/>
            <person name="Brodie E.L."/>
            <person name="Williams K.H."/>
            <person name="Hubbard S.S."/>
            <person name="Banfield J.F."/>
        </authorList>
    </citation>
    <scope>NUCLEOTIDE SEQUENCE [LARGE SCALE GENOMIC DNA]</scope>
</reference>
<dbReference type="Pfam" id="PF13439">
    <property type="entry name" value="Glyco_transf_4"/>
    <property type="match status" value="1"/>
</dbReference>
<feature type="domain" description="Glycosyltransferase subfamily 4-like N-terminal" evidence="2">
    <location>
        <begin position="13"/>
        <end position="189"/>
    </location>
</feature>
<dbReference type="Gene3D" id="3.40.50.2000">
    <property type="entry name" value="Glycogen Phosphorylase B"/>
    <property type="match status" value="2"/>
</dbReference>
<dbReference type="Pfam" id="PF00534">
    <property type="entry name" value="Glycos_transf_1"/>
    <property type="match status" value="1"/>
</dbReference>
<evidence type="ECO:0008006" key="5">
    <source>
        <dbReference type="Google" id="ProtNLM"/>
    </source>
</evidence>
<evidence type="ECO:0000313" key="4">
    <source>
        <dbReference type="Proteomes" id="UP000176650"/>
    </source>
</evidence>
<comment type="caution">
    <text evidence="3">The sequence shown here is derived from an EMBL/GenBank/DDBJ whole genome shotgun (WGS) entry which is preliminary data.</text>
</comment>
<dbReference type="InterPro" id="IPR050194">
    <property type="entry name" value="Glycosyltransferase_grp1"/>
</dbReference>
<dbReference type="Proteomes" id="UP000176650">
    <property type="component" value="Unassembled WGS sequence"/>
</dbReference>